<dbReference type="InterPro" id="IPR014961">
    <property type="entry name" value="DUF1829"/>
</dbReference>
<feature type="domain" description="DUF1828" evidence="1">
    <location>
        <begin position="36"/>
        <end position="126"/>
    </location>
</feature>
<comment type="caution">
    <text evidence="3">The sequence shown here is derived from an EMBL/GenBank/DDBJ whole genome shotgun (WGS) entry which is preliminary data.</text>
</comment>
<proteinExistence type="predicted"/>
<dbReference type="RefSeq" id="WP_148603758.1">
    <property type="nucleotide sequence ID" value="NZ_RXYB01000010.1"/>
</dbReference>
<dbReference type="Proteomes" id="UP000653358">
    <property type="component" value="Unassembled WGS sequence"/>
</dbReference>
<evidence type="ECO:0000259" key="2">
    <source>
        <dbReference type="Pfam" id="PF08862"/>
    </source>
</evidence>
<organism evidence="3 4">
    <name type="scientific">Acetobacterium tundrae</name>
    <dbReference type="NCBI Taxonomy" id="132932"/>
    <lineage>
        <taxon>Bacteria</taxon>
        <taxon>Bacillati</taxon>
        <taxon>Bacillota</taxon>
        <taxon>Clostridia</taxon>
        <taxon>Eubacteriales</taxon>
        <taxon>Eubacteriaceae</taxon>
        <taxon>Acetobacterium</taxon>
    </lineage>
</organism>
<protein>
    <submittedName>
        <fullName evidence="3">DUF1829 domain-containing protein</fullName>
    </submittedName>
</protein>
<name>A0ABR6WQ53_9FIRM</name>
<keyword evidence="4" id="KW-1185">Reference proteome</keyword>
<dbReference type="InterPro" id="IPR014960">
    <property type="entry name" value="DUF1828"/>
</dbReference>
<dbReference type="Pfam" id="PF08861">
    <property type="entry name" value="DUF1828"/>
    <property type="match status" value="1"/>
</dbReference>
<feature type="domain" description="DUF1829" evidence="2">
    <location>
        <begin position="164"/>
        <end position="250"/>
    </location>
</feature>
<gene>
    <name evidence="3" type="ORF">GH807_15615</name>
</gene>
<dbReference type="EMBL" id="WJBB01000030">
    <property type="protein sequence ID" value="MBC3798461.1"/>
    <property type="molecule type" value="Genomic_DNA"/>
</dbReference>
<dbReference type="Pfam" id="PF08862">
    <property type="entry name" value="DUF1829"/>
    <property type="match status" value="1"/>
</dbReference>
<evidence type="ECO:0000313" key="4">
    <source>
        <dbReference type="Proteomes" id="UP000653358"/>
    </source>
</evidence>
<reference evidence="3 4" key="1">
    <citation type="journal article" date="2020" name="mSystems">
        <title>Defining Genomic and Predicted Metabolic Features of the Acetobacterium Genus.</title>
        <authorList>
            <person name="Ross D.E."/>
            <person name="Marshall C.W."/>
            <person name="Gulliver D."/>
            <person name="May H.D."/>
            <person name="Norman R.S."/>
        </authorList>
    </citation>
    <scope>NUCLEOTIDE SEQUENCE [LARGE SCALE GENOMIC DNA]</scope>
    <source>
        <strain evidence="3 4">DSM 9173</strain>
    </source>
</reference>
<sequence length="259" mass="30356">MKSQLQNDYKQIYIDWLTKKINQVEISENIQRITMPFLDRNNDHIELYIISEGNDHYTITDDSSTINELELSGIDVCGSQRRKSILTSLTNSHGVELSETNELMVKCNIDNLPQKKHMLTQCIIKISDMFYLSKTSVQSLFVEDVRNFLLDHEIQFTPDVSFIGKSRLTTHYDFSIGQTRKKPTRIITAVNNLDNNLARNIIFNWNDTKESRKYDMELYTFIQDTDKKLKKDPLTALNEYDIKTVPWSKRDDFLPKLIM</sequence>
<evidence type="ECO:0000259" key="1">
    <source>
        <dbReference type="Pfam" id="PF08861"/>
    </source>
</evidence>
<accession>A0ABR6WQ53</accession>
<evidence type="ECO:0000313" key="3">
    <source>
        <dbReference type="EMBL" id="MBC3798461.1"/>
    </source>
</evidence>